<evidence type="ECO:0000313" key="3">
    <source>
        <dbReference type="Proteomes" id="UP000256964"/>
    </source>
</evidence>
<name>A0A371CJF1_9APHY</name>
<dbReference type="EMBL" id="KZ857557">
    <property type="protein sequence ID" value="RDX40415.1"/>
    <property type="molecule type" value="Genomic_DNA"/>
</dbReference>
<evidence type="ECO:0000259" key="1">
    <source>
        <dbReference type="Pfam" id="PF12937"/>
    </source>
</evidence>
<keyword evidence="3" id="KW-1185">Reference proteome</keyword>
<dbReference type="Gene3D" id="1.20.1280.50">
    <property type="match status" value="1"/>
</dbReference>
<accession>A0A371CJF1</accession>
<dbReference type="InterPro" id="IPR001810">
    <property type="entry name" value="F-box_dom"/>
</dbReference>
<dbReference type="Gene3D" id="3.80.10.10">
    <property type="entry name" value="Ribonuclease Inhibitor"/>
    <property type="match status" value="1"/>
</dbReference>
<organism evidence="2 3">
    <name type="scientific">Lentinus brumalis</name>
    <dbReference type="NCBI Taxonomy" id="2498619"/>
    <lineage>
        <taxon>Eukaryota</taxon>
        <taxon>Fungi</taxon>
        <taxon>Dikarya</taxon>
        <taxon>Basidiomycota</taxon>
        <taxon>Agaricomycotina</taxon>
        <taxon>Agaricomycetes</taxon>
        <taxon>Polyporales</taxon>
        <taxon>Polyporaceae</taxon>
        <taxon>Lentinus</taxon>
    </lineage>
</organism>
<dbReference type="OrthoDB" id="2754773at2759"/>
<dbReference type="SUPFAM" id="SSF52047">
    <property type="entry name" value="RNI-like"/>
    <property type="match status" value="1"/>
</dbReference>
<reference evidence="2 3" key="1">
    <citation type="journal article" date="2018" name="Biotechnol. Biofuels">
        <title>Integrative visual omics of the white-rot fungus Polyporus brumalis exposes the biotechnological potential of its oxidative enzymes for delignifying raw plant biomass.</title>
        <authorList>
            <person name="Miyauchi S."/>
            <person name="Rancon A."/>
            <person name="Drula E."/>
            <person name="Hage H."/>
            <person name="Chaduli D."/>
            <person name="Favel A."/>
            <person name="Grisel S."/>
            <person name="Henrissat B."/>
            <person name="Herpoel-Gimbert I."/>
            <person name="Ruiz-Duenas F.J."/>
            <person name="Chevret D."/>
            <person name="Hainaut M."/>
            <person name="Lin J."/>
            <person name="Wang M."/>
            <person name="Pangilinan J."/>
            <person name="Lipzen A."/>
            <person name="Lesage-Meessen L."/>
            <person name="Navarro D."/>
            <person name="Riley R."/>
            <person name="Grigoriev I.V."/>
            <person name="Zhou S."/>
            <person name="Raouche S."/>
            <person name="Rosso M.N."/>
        </authorList>
    </citation>
    <scope>NUCLEOTIDE SEQUENCE [LARGE SCALE GENOMIC DNA]</scope>
    <source>
        <strain evidence="2 3">BRFM 1820</strain>
    </source>
</reference>
<dbReference type="AlphaFoldDB" id="A0A371CJF1"/>
<sequence>MAVTIDDLPNELLVKIFVLYGPPRRSDIEPFEPGTKPERRDACRWAPLMGVCRHWRTVALETPLLWQVVDVGESTKWLELALVRTRDAVLELYFHAHPTSVKTLPMLLPHMHRVRKLLLPPMSIVYLLFLSVIQPVAFPVLDELRLWVDKPEAQIPVEYVPFDLSPTRFPTLRVLHLQNTVVPWTAATMSRLRYLNLHSCSPAGPRPSFAQFMDVIEACGELEELVLHHFISWFASPSPHDSTRTIHLPKLRKLVLGDAAASIAHFIANVYIQETVTVRLEGCVDSELQGGFRSLLPGDASHLPVLRTLTEVWINLPFAGEQEIMGVIPHQSIPLKLSLHSEGNFSWWSNHSRMLIQFANLFEDVRLQTLKVFLQPRDIQPFPTWTDLFAAFPTLHHLEIHPGGDPVPVFVALSSLSHPPAGPQLPLCPTLKRLEMDYLEYSERQHGLMLVALRRRAELGLPKLDYLGLRYKGNGAAKMQRDLEHERIMSEDLSAYVTQFDCSSCI</sequence>
<proteinExistence type="predicted"/>
<protein>
    <recommendedName>
        <fullName evidence="1">F-box domain-containing protein</fullName>
    </recommendedName>
</protein>
<dbReference type="Proteomes" id="UP000256964">
    <property type="component" value="Unassembled WGS sequence"/>
</dbReference>
<dbReference type="Pfam" id="PF12937">
    <property type="entry name" value="F-box-like"/>
    <property type="match status" value="1"/>
</dbReference>
<dbReference type="STRING" id="139420.A0A371CJF1"/>
<feature type="domain" description="F-box" evidence="1">
    <location>
        <begin position="5"/>
        <end position="67"/>
    </location>
</feature>
<evidence type="ECO:0000313" key="2">
    <source>
        <dbReference type="EMBL" id="RDX40415.1"/>
    </source>
</evidence>
<gene>
    <name evidence="2" type="ORF">OH76DRAFT_338173</name>
</gene>
<dbReference type="InterPro" id="IPR032675">
    <property type="entry name" value="LRR_dom_sf"/>
</dbReference>